<protein>
    <recommendedName>
        <fullName evidence="3">AIG1-type G domain-containing protein</fullName>
    </recommendedName>
</protein>
<evidence type="ECO:0008006" key="3">
    <source>
        <dbReference type="Google" id="ProtNLM"/>
    </source>
</evidence>
<dbReference type="SUPFAM" id="SSF52540">
    <property type="entry name" value="P-loop containing nucleoside triphosphate hydrolases"/>
    <property type="match status" value="1"/>
</dbReference>
<sequence>MVSEEDRFAIISLQKRETPNPETSKANCLVNKYSESSNVSKILEGSKTRIRIRIIDIPGIPDTRGVFQDCLNFELVKQAFTHYDYINAVCFVLPLNAARLENSLKYCISEVFANIDSRLAKNILFCFTKCRETIETRFLFDNESISYLCAKIGHVDIEETRKHYEESYRSSQ</sequence>
<proteinExistence type="predicted"/>
<evidence type="ECO:0000313" key="2">
    <source>
        <dbReference type="Proteomes" id="UP001175271"/>
    </source>
</evidence>
<keyword evidence="2" id="KW-1185">Reference proteome</keyword>
<dbReference type="EMBL" id="JAUCMV010000004">
    <property type="protein sequence ID" value="KAK0405378.1"/>
    <property type="molecule type" value="Genomic_DNA"/>
</dbReference>
<dbReference type="PANTHER" id="PTHR32046">
    <property type="entry name" value="G DOMAIN-CONTAINING PROTEIN"/>
    <property type="match status" value="1"/>
</dbReference>
<dbReference type="PANTHER" id="PTHR32046:SF11">
    <property type="entry name" value="IMMUNE-ASSOCIATED NUCLEOTIDE-BINDING PROTEIN 10-LIKE"/>
    <property type="match status" value="1"/>
</dbReference>
<dbReference type="AlphaFoldDB" id="A0AA39LQ14"/>
<name>A0AA39LQ14_9BILA</name>
<dbReference type="Gene3D" id="3.40.50.300">
    <property type="entry name" value="P-loop containing nucleotide triphosphate hydrolases"/>
    <property type="match status" value="1"/>
</dbReference>
<gene>
    <name evidence="1" type="ORF">QR680_017955</name>
</gene>
<organism evidence="1 2">
    <name type="scientific">Steinernema hermaphroditum</name>
    <dbReference type="NCBI Taxonomy" id="289476"/>
    <lineage>
        <taxon>Eukaryota</taxon>
        <taxon>Metazoa</taxon>
        <taxon>Ecdysozoa</taxon>
        <taxon>Nematoda</taxon>
        <taxon>Chromadorea</taxon>
        <taxon>Rhabditida</taxon>
        <taxon>Tylenchina</taxon>
        <taxon>Panagrolaimomorpha</taxon>
        <taxon>Strongyloidoidea</taxon>
        <taxon>Steinernematidae</taxon>
        <taxon>Steinernema</taxon>
    </lineage>
</organism>
<reference evidence="1" key="1">
    <citation type="submission" date="2023-06" db="EMBL/GenBank/DDBJ databases">
        <title>Genomic analysis of the entomopathogenic nematode Steinernema hermaphroditum.</title>
        <authorList>
            <person name="Schwarz E.M."/>
            <person name="Heppert J.K."/>
            <person name="Baniya A."/>
            <person name="Schwartz H.T."/>
            <person name="Tan C.-H."/>
            <person name="Antoshechkin I."/>
            <person name="Sternberg P.W."/>
            <person name="Goodrich-Blair H."/>
            <person name="Dillman A.R."/>
        </authorList>
    </citation>
    <scope>NUCLEOTIDE SEQUENCE</scope>
    <source>
        <strain evidence="1">PS9179</strain>
        <tissue evidence="1">Whole animal</tissue>
    </source>
</reference>
<dbReference type="InterPro" id="IPR027417">
    <property type="entry name" value="P-loop_NTPase"/>
</dbReference>
<comment type="caution">
    <text evidence="1">The sequence shown here is derived from an EMBL/GenBank/DDBJ whole genome shotgun (WGS) entry which is preliminary data.</text>
</comment>
<accession>A0AA39LQ14</accession>
<dbReference type="Proteomes" id="UP001175271">
    <property type="component" value="Unassembled WGS sequence"/>
</dbReference>
<evidence type="ECO:0000313" key="1">
    <source>
        <dbReference type="EMBL" id="KAK0405378.1"/>
    </source>
</evidence>